<protein>
    <submittedName>
        <fullName evidence="2">Uncharacterized protein</fullName>
    </submittedName>
</protein>
<gene>
    <name evidence="2" type="ORF">ikelab_22560</name>
</gene>
<dbReference type="AlphaFoldDB" id="A0A6L2ZZ16"/>
<organism evidence="2 3">
    <name type="scientific">Lactococcus garvieae</name>
    <dbReference type="NCBI Taxonomy" id="1363"/>
    <lineage>
        <taxon>Bacteria</taxon>
        <taxon>Bacillati</taxon>
        <taxon>Bacillota</taxon>
        <taxon>Bacilli</taxon>
        <taxon>Lactobacillales</taxon>
        <taxon>Streptococcaceae</taxon>
        <taxon>Lactococcus</taxon>
    </lineage>
</organism>
<dbReference type="RefSeq" id="WP_160214575.1">
    <property type="nucleotide sequence ID" value="NZ_BLXU01000027.1"/>
</dbReference>
<accession>A0A6L2ZZ16</accession>
<evidence type="ECO:0000313" key="2">
    <source>
        <dbReference type="EMBL" id="GFO52981.1"/>
    </source>
</evidence>
<proteinExistence type="predicted"/>
<name>A0A6L2ZZ16_9LACT</name>
<comment type="caution">
    <text evidence="2">The sequence shown here is derived from an EMBL/GenBank/DDBJ whole genome shotgun (WGS) entry which is preliminary data.</text>
</comment>
<evidence type="ECO:0000256" key="1">
    <source>
        <dbReference type="SAM" id="Coils"/>
    </source>
</evidence>
<dbReference type="Proteomes" id="UP000504756">
    <property type="component" value="Unassembled WGS sequence"/>
</dbReference>
<evidence type="ECO:0000313" key="3">
    <source>
        <dbReference type="Proteomes" id="UP000504756"/>
    </source>
</evidence>
<sequence>MTEKTILEFAEDIGVTKKQVENKLAKLKKEGTYLGTLKGGKRYLLGSDQEVLKALLSKRKEVPKGTYKAPKNEEFQVPYLEYKFLKEQHENDLKQIENLTNLLDQQQKLTAGILSEKNQLQLELSEEKNKSWWAKIFKGNDKK</sequence>
<keyword evidence="1" id="KW-0175">Coiled coil</keyword>
<reference evidence="2 3" key="1">
    <citation type="submission" date="2020-06" db="EMBL/GenBank/DDBJ databases">
        <title>Draft genome sequence of Lactic acid bacteria from Okinawan-style tofu.</title>
        <authorList>
            <person name="Takara I."/>
            <person name="Ikematsu S."/>
        </authorList>
    </citation>
    <scope>NUCLEOTIDE SEQUENCE [LARGE SCALE GENOMIC DNA]</scope>
    <source>
        <strain evidence="3">lg38</strain>
    </source>
</reference>
<dbReference type="EMBL" id="BLXU01000027">
    <property type="protein sequence ID" value="GFO52981.1"/>
    <property type="molecule type" value="Genomic_DNA"/>
</dbReference>
<feature type="coiled-coil region" evidence="1">
    <location>
        <begin position="82"/>
        <end position="109"/>
    </location>
</feature>